<dbReference type="Proteomes" id="UP000271889">
    <property type="component" value="Unassembled WGS sequence"/>
</dbReference>
<protein>
    <submittedName>
        <fullName evidence="1">Uncharacterized protein</fullName>
    </submittedName>
</protein>
<reference evidence="1 2" key="1">
    <citation type="submission" date="2018-11" db="EMBL/GenBank/DDBJ databases">
        <authorList>
            <consortium name="Pathogen Informatics"/>
        </authorList>
    </citation>
    <scope>NUCLEOTIDE SEQUENCE [LARGE SCALE GENOMIC DNA]</scope>
</reference>
<dbReference type="OrthoDB" id="5823276at2759"/>
<name>A0A3P7LQI4_CYLGO</name>
<accession>A0A3P7LQI4</accession>
<dbReference type="EMBL" id="UYRV01104329">
    <property type="protein sequence ID" value="VDN19295.1"/>
    <property type="molecule type" value="Genomic_DNA"/>
</dbReference>
<gene>
    <name evidence="1" type="ORF">CGOC_LOCUS8525</name>
</gene>
<evidence type="ECO:0000313" key="2">
    <source>
        <dbReference type="Proteomes" id="UP000271889"/>
    </source>
</evidence>
<evidence type="ECO:0000313" key="1">
    <source>
        <dbReference type="EMBL" id="VDN19295.1"/>
    </source>
</evidence>
<organism evidence="1 2">
    <name type="scientific">Cylicostephanus goldi</name>
    <name type="common">Nematode worm</name>
    <dbReference type="NCBI Taxonomy" id="71465"/>
    <lineage>
        <taxon>Eukaryota</taxon>
        <taxon>Metazoa</taxon>
        <taxon>Ecdysozoa</taxon>
        <taxon>Nematoda</taxon>
        <taxon>Chromadorea</taxon>
        <taxon>Rhabditida</taxon>
        <taxon>Rhabditina</taxon>
        <taxon>Rhabditomorpha</taxon>
        <taxon>Strongyloidea</taxon>
        <taxon>Strongylidae</taxon>
        <taxon>Cylicostephanus</taxon>
    </lineage>
</organism>
<sequence>MANDGCFPHYDPSSHGGGFDFTLVDISEKLRMDDDTLKDGFSLLANLRCSYFQRPNSQRERKLWYCYGRLPYGPNGNNKPSATILCGSLLSQCRIPAKVFALSYFWVRELGLVKNKMHELGIRHTSIVQ</sequence>
<keyword evidence="2" id="KW-1185">Reference proteome</keyword>
<dbReference type="AlphaFoldDB" id="A0A3P7LQI4"/>
<proteinExistence type="predicted"/>